<proteinExistence type="predicted"/>
<feature type="region of interest" description="Disordered" evidence="1">
    <location>
        <begin position="1"/>
        <end position="32"/>
    </location>
</feature>
<accession>A0AAW2HPU7</accession>
<gene>
    <name evidence="2" type="ORF">PYX00_008833</name>
</gene>
<feature type="region of interest" description="Disordered" evidence="1">
    <location>
        <begin position="176"/>
        <end position="208"/>
    </location>
</feature>
<dbReference type="AlphaFoldDB" id="A0AAW2HPU7"/>
<dbReference type="EMBL" id="JARGDH010000004">
    <property type="protein sequence ID" value="KAL0271869.1"/>
    <property type="molecule type" value="Genomic_DNA"/>
</dbReference>
<name>A0AAW2HPU7_9NEOP</name>
<evidence type="ECO:0000256" key="1">
    <source>
        <dbReference type="SAM" id="MobiDB-lite"/>
    </source>
</evidence>
<reference evidence="2" key="1">
    <citation type="journal article" date="2024" name="Gigascience">
        <title>Chromosome-level genome of the poultry shaft louse Menopon gallinae provides insight into the host-switching and adaptive evolution of parasitic lice.</title>
        <authorList>
            <person name="Xu Y."/>
            <person name="Ma L."/>
            <person name="Liu S."/>
            <person name="Liang Y."/>
            <person name="Liu Q."/>
            <person name="He Z."/>
            <person name="Tian L."/>
            <person name="Duan Y."/>
            <person name="Cai W."/>
            <person name="Li H."/>
            <person name="Song F."/>
        </authorList>
    </citation>
    <scope>NUCLEOTIDE SEQUENCE</scope>
    <source>
        <strain evidence="2">Cailab_2023a</strain>
    </source>
</reference>
<protein>
    <recommendedName>
        <fullName evidence="3">Reverse transcriptase domain-containing protein</fullName>
    </recommendedName>
</protein>
<organism evidence="2">
    <name type="scientific">Menopon gallinae</name>
    <name type="common">poultry shaft louse</name>
    <dbReference type="NCBI Taxonomy" id="328185"/>
    <lineage>
        <taxon>Eukaryota</taxon>
        <taxon>Metazoa</taxon>
        <taxon>Ecdysozoa</taxon>
        <taxon>Arthropoda</taxon>
        <taxon>Hexapoda</taxon>
        <taxon>Insecta</taxon>
        <taxon>Pterygota</taxon>
        <taxon>Neoptera</taxon>
        <taxon>Paraneoptera</taxon>
        <taxon>Psocodea</taxon>
        <taxon>Troctomorpha</taxon>
        <taxon>Phthiraptera</taxon>
        <taxon>Amblycera</taxon>
        <taxon>Menoponidae</taxon>
        <taxon>Menopon</taxon>
    </lineage>
</organism>
<sequence>MPASASECIRRRGRRGRLMLPKKPGKEDGTPTSYRPMCLLNVIRKIYQRIQERRLTEFLEQRRTISGRQCGFRRGKSNVDATLELEKSIDGSESGTDSSDRRQDRHCELHSMEGDQALRRTPRAAHGEDGSGSGSVGGNDVEPGGPSYWRRWLYATAVERFVVYCKPVWSEATTRIPKHGPEGHQGIEDGCQQDDSGIQDHRSVLRGL</sequence>
<feature type="region of interest" description="Disordered" evidence="1">
    <location>
        <begin position="83"/>
        <end position="142"/>
    </location>
</feature>
<feature type="compositionally biased region" description="Basic and acidic residues" evidence="1">
    <location>
        <begin position="198"/>
        <end position="208"/>
    </location>
</feature>
<feature type="compositionally biased region" description="Basic and acidic residues" evidence="1">
    <location>
        <begin position="98"/>
        <end position="118"/>
    </location>
</feature>
<evidence type="ECO:0008006" key="3">
    <source>
        <dbReference type="Google" id="ProtNLM"/>
    </source>
</evidence>
<comment type="caution">
    <text evidence="2">The sequence shown here is derived from an EMBL/GenBank/DDBJ whole genome shotgun (WGS) entry which is preliminary data.</text>
</comment>
<evidence type="ECO:0000313" key="2">
    <source>
        <dbReference type="EMBL" id="KAL0271869.1"/>
    </source>
</evidence>